<reference evidence="1" key="1">
    <citation type="submission" date="2021-01" db="EMBL/GenBank/DDBJ databases">
        <authorList>
            <person name="Li R."/>
            <person name="Bekaert M."/>
        </authorList>
    </citation>
    <scope>NUCLEOTIDE SEQUENCE</scope>
    <source>
        <strain evidence="1">Farmed</strain>
    </source>
</reference>
<dbReference type="PIRSF" id="PIRSF013674">
    <property type="entry name" value="PXMP4"/>
    <property type="match status" value="1"/>
</dbReference>
<dbReference type="Proteomes" id="UP000597762">
    <property type="component" value="Unassembled WGS sequence"/>
</dbReference>
<protein>
    <submittedName>
        <fullName evidence="1">PXMP4</fullName>
    </submittedName>
</protein>
<dbReference type="PANTHER" id="PTHR15460:SF3">
    <property type="entry name" value="PEROXISOMAL MEMBRANE PROTEIN 4"/>
    <property type="match status" value="1"/>
</dbReference>
<name>A0A812DDM2_ACAPH</name>
<dbReference type="InterPro" id="IPR019531">
    <property type="entry name" value="Pmp4"/>
</dbReference>
<dbReference type="AlphaFoldDB" id="A0A812DDM2"/>
<dbReference type="OrthoDB" id="39659at2759"/>
<dbReference type="PANTHER" id="PTHR15460">
    <property type="entry name" value="PEROXISOMAL MEMBRANE PROTEIN 4"/>
    <property type="match status" value="1"/>
</dbReference>
<dbReference type="EMBL" id="CAHIKZ030003213">
    <property type="protein sequence ID" value="CAE1297609.1"/>
    <property type="molecule type" value="Genomic_DNA"/>
</dbReference>
<accession>A0A812DDM2</accession>
<dbReference type="Pfam" id="PF02466">
    <property type="entry name" value="Tim17"/>
    <property type="match status" value="1"/>
</dbReference>
<keyword evidence="2" id="KW-1185">Reference proteome</keyword>
<organism evidence="1 2">
    <name type="scientific">Acanthosepion pharaonis</name>
    <name type="common">Pharaoh cuttlefish</name>
    <name type="synonym">Sepia pharaonis</name>
    <dbReference type="NCBI Taxonomy" id="158019"/>
    <lineage>
        <taxon>Eukaryota</taxon>
        <taxon>Metazoa</taxon>
        <taxon>Spiralia</taxon>
        <taxon>Lophotrochozoa</taxon>
        <taxon>Mollusca</taxon>
        <taxon>Cephalopoda</taxon>
        <taxon>Coleoidea</taxon>
        <taxon>Decapodiformes</taxon>
        <taxon>Sepiida</taxon>
        <taxon>Sepiina</taxon>
        <taxon>Sepiidae</taxon>
        <taxon>Acanthosepion</taxon>
    </lineage>
</organism>
<sequence length="201" mass="22901">MATTLSLINSILTNDKYKPILALIKGFRNGVVYGCKVRFPHSLVMTFLFKSGTLTEKLQGILEATYIHAKNLAFFTVIYKVITGALQWLQTEKNVGHIFLAASIAGYTVFGNYNKVNEQVNLYLLSRIIYGLAQLSVKKGYLPKPTKEPFPMFAALVWGIALLLFEYEREILQTSMKSSMTYLYDDSNTWHSLKDFLIYNK</sequence>
<gene>
    <name evidence="1" type="ORF">SPHA_52091</name>
</gene>
<evidence type="ECO:0000313" key="2">
    <source>
        <dbReference type="Proteomes" id="UP000597762"/>
    </source>
</evidence>
<proteinExistence type="predicted"/>
<comment type="caution">
    <text evidence="1">The sequence shown here is derived from an EMBL/GenBank/DDBJ whole genome shotgun (WGS) entry which is preliminary data.</text>
</comment>
<evidence type="ECO:0000313" key="1">
    <source>
        <dbReference type="EMBL" id="CAE1297609.1"/>
    </source>
</evidence>
<dbReference type="GO" id="GO:0005778">
    <property type="term" value="C:peroxisomal membrane"/>
    <property type="evidence" value="ECO:0007669"/>
    <property type="project" value="TreeGrafter"/>
</dbReference>